<dbReference type="SUPFAM" id="SSF47413">
    <property type="entry name" value="lambda repressor-like DNA-binding domains"/>
    <property type="match status" value="1"/>
</dbReference>
<dbReference type="PROSITE" id="PS50943">
    <property type="entry name" value="HTH_CROC1"/>
    <property type="match status" value="1"/>
</dbReference>
<dbReference type="RefSeq" id="WP_023509159.1">
    <property type="nucleotide sequence ID" value="NZ_AWTC01000003.1"/>
</dbReference>
<dbReference type="PATRIC" id="fig|1395513.3.peg.876"/>
<protein>
    <submittedName>
        <fullName evidence="4">XRE family transcriptional regulator</fullName>
    </submittedName>
</protein>
<dbReference type="Proteomes" id="UP000018296">
    <property type="component" value="Unassembled WGS sequence"/>
</dbReference>
<dbReference type="SMART" id="SM00530">
    <property type="entry name" value="HTH_XRE"/>
    <property type="match status" value="1"/>
</dbReference>
<feature type="transmembrane region" description="Helical" evidence="2">
    <location>
        <begin position="151"/>
        <end position="178"/>
    </location>
</feature>
<name>V6J135_9BACL</name>
<reference evidence="4 5" key="1">
    <citation type="journal article" date="2013" name="Genome Announc.">
        <title>Genome Sequence of Sporolactobacillus laevolacticus DSM442, an Efficient Polymer-Grade D-Lactate Producer from Agricultural Waste Cottonseed as a Nitrogen Source.</title>
        <authorList>
            <person name="Wang H."/>
            <person name="Wang L."/>
            <person name="Ju J."/>
            <person name="Yu B."/>
            <person name="Ma Y."/>
        </authorList>
    </citation>
    <scope>NUCLEOTIDE SEQUENCE [LARGE SCALE GENOMIC DNA]</scope>
    <source>
        <strain evidence="4 5">DSM 442</strain>
    </source>
</reference>
<keyword evidence="2" id="KW-0812">Transmembrane</keyword>
<sequence>MVFQDKLQLLRKKEGLTQEGVAEKLGVSRQAVSKWESGQSYPDMDKLIALSDLFDVSIDSLIKDHSGSNEKHEDVKAFYYYKRMHYEFKSKKTLFHLPLVHINIGPGFQVAKGILAIGNISIGWFSVGGFAVGGLCLGGFSLGLFGLGGFVLSLLLAVGGFSVGSVAIGGVAIGFFALGGVAIGMFSFGGAAIASHVAIGGYANGHVAIGQSPHGIVTLTSHSDSLNDISALEARKVIYKAFPTLPKVIVHLVTFLFR</sequence>
<dbReference type="eggNOG" id="COG1476">
    <property type="taxonomic scope" value="Bacteria"/>
</dbReference>
<accession>V6J135</accession>
<evidence type="ECO:0000313" key="5">
    <source>
        <dbReference type="Proteomes" id="UP000018296"/>
    </source>
</evidence>
<dbReference type="STRING" id="1395513.P343_04270"/>
<dbReference type="InterPro" id="IPR010982">
    <property type="entry name" value="Lambda_DNA-bd_dom_sf"/>
</dbReference>
<comment type="caution">
    <text evidence="4">The sequence shown here is derived from an EMBL/GenBank/DDBJ whole genome shotgun (WGS) entry which is preliminary data.</text>
</comment>
<evidence type="ECO:0000256" key="2">
    <source>
        <dbReference type="SAM" id="Phobius"/>
    </source>
</evidence>
<feature type="domain" description="HTH cro/C1-type" evidence="3">
    <location>
        <begin position="7"/>
        <end position="61"/>
    </location>
</feature>
<keyword evidence="1" id="KW-0238">DNA-binding</keyword>
<organism evidence="4 5">
    <name type="scientific">Sporolactobacillus laevolacticus DSM 442</name>
    <dbReference type="NCBI Taxonomy" id="1395513"/>
    <lineage>
        <taxon>Bacteria</taxon>
        <taxon>Bacillati</taxon>
        <taxon>Bacillota</taxon>
        <taxon>Bacilli</taxon>
        <taxon>Bacillales</taxon>
        <taxon>Sporolactobacillaceae</taxon>
        <taxon>Sporolactobacillus</taxon>
    </lineage>
</organism>
<keyword evidence="2" id="KW-1133">Transmembrane helix</keyword>
<proteinExistence type="predicted"/>
<dbReference type="AlphaFoldDB" id="V6J135"/>
<dbReference type="Gene3D" id="1.10.260.40">
    <property type="entry name" value="lambda repressor-like DNA-binding domains"/>
    <property type="match status" value="1"/>
</dbReference>
<keyword evidence="5" id="KW-1185">Reference proteome</keyword>
<dbReference type="InterPro" id="IPR001387">
    <property type="entry name" value="Cro/C1-type_HTH"/>
</dbReference>
<keyword evidence="2" id="KW-0472">Membrane</keyword>
<dbReference type="Pfam" id="PF01381">
    <property type="entry name" value="HTH_3"/>
    <property type="match status" value="1"/>
</dbReference>
<evidence type="ECO:0000313" key="4">
    <source>
        <dbReference type="EMBL" id="EST12866.1"/>
    </source>
</evidence>
<evidence type="ECO:0000259" key="3">
    <source>
        <dbReference type="PROSITE" id="PS50943"/>
    </source>
</evidence>
<feature type="transmembrane region" description="Helical" evidence="2">
    <location>
        <begin position="122"/>
        <end position="145"/>
    </location>
</feature>
<dbReference type="GO" id="GO:0003677">
    <property type="term" value="F:DNA binding"/>
    <property type="evidence" value="ECO:0007669"/>
    <property type="project" value="UniProtKB-KW"/>
</dbReference>
<dbReference type="PANTHER" id="PTHR46558:SF13">
    <property type="entry name" value="HTH-TYPE TRANSCRIPTIONAL REGULATOR IMMR"/>
    <property type="match status" value="1"/>
</dbReference>
<dbReference type="PANTHER" id="PTHR46558">
    <property type="entry name" value="TRACRIPTIONAL REGULATORY PROTEIN-RELATED-RELATED"/>
    <property type="match status" value="1"/>
</dbReference>
<dbReference type="CDD" id="cd00093">
    <property type="entry name" value="HTH_XRE"/>
    <property type="match status" value="1"/>
</dbReference>
<dbReference type="OrthoDB" id="9804312at2"/>
<gene>
    <name evidence="4" type="ORF">P343_04270</name>
</gene>
<evidence type="ECO:0000256" key="1">
    <source>
        <dbReference type="ARBA" id="ARBA00023125"/>
    </source>
</evidence>
<dbReference type="EMBL" id="AWTC01000003">
    <property type="protein sequence ID" value="EST12866.1"/>
    <property type="molecule type" value="Genomic_DNA"/>
</dbReference>